<dbReference type="FunCoup" id="B4FA36">
    <property type="interactions" value="31"/>
</dbReference>
<evidence type="ECO:0000256" key="1">
    <source>
        <dbReference type="SAM" id="MobiDB-lite"/>
    </source>
</evidence>
<dbReference type="PANTHER" id="PTHR33318">
    <property type="entry name" value="ASPARTYL/GLUTAMYL-TRNA(ASN/GLN) AMIDOTRANSFERASE SUBUNIT"/>
    <property type="match status" value="1"/>
</dbReference>
<dbReference type="KEGG" id="zma:100191773"/>
<reference evidence="5" key="2">
    <citation type="journal article" date="2009" name="Science">
        <title>The B73 maize genome: complexity, diversity, and dynamics.</title>
        <authorList>
            <person name="Schnable P.S."/>
            <person name="Ware D."/>
            <person name="Fulton R.S."/>
            <person name="Stein J.C."/>
            <person name="Wei F."/>
            <person name="Pasternak S."/>
            <person name="Liang C."/>
            <person name="Zhang J."/>
            <person name="Fulton L."/>
            <person name="Graves T.A."/>
            <person name="Minx P."/>
            <person name="Reily A.D."/>
            <person name="Courtney L."/>
            <person name="Kruchowski S.S."/>
            <person name="Tomlinson C."/>
            <person name="Strong C."/>
            <person name="Delehaunty K."/>
            <person name="Fronick C."/>
            <person name="Courtney B."/>
            <person name="Rock S.M."/>
            <person name="Belter E."/>
            <person name="Du F."/>
            <person name="Kim K."/>
            <person name="Abbott R.M."/>
            <person name="Cotton M."/>
            <person name="Levy A."/>
            <person name="Marchetto P."/>
            <person name="Ochoa K."/>
            <person name="Jackson S.M."/>
            <person name="Gillam B."/>
            <person name="Chen W."/>
            <person name="Yan L."/>
            <person name="Higginbotham J."/>
            <person name="Cardenas M."/>
            <person name="Waligorski J."/>
            <person name="Applebaum E."/>
            <person name="Phelps L."/>
            <person name="Falcone J."/>
            <person name="Kanchi K."/>
            <person name="Thane T."/>
            <person name="Scimone A."/>
            <person name="Thane N."/>
            <person name="Henke J."/>
            <person name="Wang T."/>
            <person name="Ruppert J."/>
            <person name="Shah N."/>
            <person name="Rotter K."/>
            <person name="Hodges J."/>
            <person name="Ingenthron E."/>
            <person name="Cordes M."/>
            <person name="Kohlberg S."/>
            <person name="Sgro J."/>
            <person name="Delgado B."/>
            <person name="Mead K."/>
            <person name="Chinwalla A."/>
            <person name="Leonard S."/>
            <person name="Crouse K."/>
            <person name="Collura K."/>
            <person name="Kudrna D."/>
            <person name="Currie J."/>
            <person name="He R."/>
            <person name="Angelova A."/>
            <person name="Rajasekar S."/>
            <person name="Mueller T."/>
            <person name="Lomeli R."/>
            <person name="Scara G."/>
            <person name="Ko A."/>
            <person name="Delaney K."/>
            <person name="Wissotski M."/>
            <person name="Lopez G."/>
            <person name="Campos D."/>
            <person name="Braidotti M."/>
            <person name="Ashley E."/>
            <person name="Golser W."/>
            <person name="Kim H."/>
            <person name="Lee S."/>
            <person name="Lin J."/>
            <person name="Dujmic Z."/>
            <person name="Kim W."/>
            <person name="Talag J."/>
            <person name="Zuccolo A."/>
            <person name="Fan C."/>
            <person name="Sebastian A."/>
            <person name="Kramer M."/>
            <person name="Spiegel L."/>
            <person name="Nascimento L."/>
            <person name="Zutavern T."/>
            <person name="Miller B."/>
            <person name="Ambroise C."/>
            <person name="Muller S."/>
            <person name="Spooner W."/>
            <person name="Narechania A."/>
            <person name="Ren L."/>
            <person name="Wei S."/>
            <person name="Kumari S."/>
            <person name="Faga B."/>
            <person name="Levy M.J."/>
            <person name="McMahan L."/>
            <person name="Van Buren P."/>
            <person name="Vaughn M.W."/>
            <person name="Ying K."/>
            <person name="Yeh C.-T."/>
            <person name="Emrich S.J."/>
            <person name="Jia Y."/>
            <person name="Kalyanaraman A."/>
            <person name="Hsia A.-P."/>
            <person name="Barbazuk W.B."/>
            <person name="Baucom R.S."/>
            <person name="Brutnell T.P."/>
            <person name="Carpita N.C."/>
            <person name="Chaparro C."/>
            <person name="Chia J.-M."/>
            <person name="Deragon J.-M."/>
            <person name="Estill J.C."/>
            <person name="Fu Y."/>
            <person name="Jeddeloh J.A."/>
            <person name="Han Y."/>
            <person name="Lee H."/>
            <person name="Li P."/>
            <person name="Lisch D.R."/>
            <person name="Liu S."/>
            <person name="Liu Z."/>
            <person name="Nagel D.H."/>
            <person name="McCann M.C."/>
            <person name="SanMiguel P."/>
            <person name="Myers A.M."/>
            <person name="Nettleton D."/>
            <person name="Nguyen J."/>
            <person name="Penning B.W."/>
            <person name="Ponnala L."/>
            <person name="Schneider K.L."/>
            <person name="Schwartz D.C."/>
            <person name="Sharma A."/>
            <person name="Soderlund C."/>
            <person name="Springer N.M."/>
            <person name="Sun Q."/>
            <person name="Wang H."/>
            <person name="Waterman M."/>
            <person name="Westerman R."/>
            <person name="Wolfgruber T.K."/>
            <person name="Yang L."/>
            <person name="Yu Y."/>
            <person name="Zhang L."/>
            <person name="Zhou S."/>
            <person name="Zhu Q."/>
            <person name="Bennetzen J.L."/>
            <person name="Dawe R.K."/>
            <person name="Jiang J."/>
            <person name="Jiang N."/>
            <person name="Presting G.G."/>
            <person name="Wessler S.R."/>
            <person name="Aluru S."/>
            <person name="Martienssen R.A."/>
            <person name="Clifton S.W."/>
            <person name="McCombie W.R."/>
            <person name="Wing R.A."/>
            <person name="Wilson R.K."/>
        </authorList>
    </citation>
    <scope>NUCLEOTIDE SEQUENCE [LARGE SCALE GENOMIC DNA]</scope>
    <source>
        <strain evidence="5">cv. B73</strain>
    </source>
</reference>
<feature type="region of interest" description="Disordered" evidence="1">
    <location>
        <begin position="209"/>
        <end position="246"/>
    </location>
</feature>
<dbReference type="EnsemblPlants" id="Zm00001eb274250_T003">
    <property type="protein sequence ID" value="Zm00001eb274250_P003"/>
    <property type="gene ID" value="Zm00001eb274250"/>
</dbReference>
<dbReference type="Gramene" id="Zm00001eb274250_T003">
    <property type="protein sequence ID" value="Zm00001eb274250_P003"/>
    <property type="gene ID" value="Zm00001eb274250"/>
</dbReference>
<reference evidence="2" key="1">
    <citation type="journal article" date="2009" name="PLoS Genet.">
        <title>Sequencing, mapping, and analysis of 27,455 maize full-length cDNAs.</title>
        <authorList>
            <person name="Soderlund C."/>
            <person name="Descour A."/>
            <person name="Kudrna D."/>
            <person name="Bomhoff M."/>
            <person name="Boyd L."/>
            <person name="Currie J."/>
            <person name="Angelova A."/>
            <person name="Collura K."/>
            <person name="Wissotski M."/>
            <person name="Ashley E."/>
            <person name="Morrow D."/>
            <person name="Fernandes J."/>
            <person name="Walbot V."/>
            <person name="Yu Y."/>
        </authorList>
    </citation>
    <scope>NUCLEOTIDE SEQUENCE</scope>
    <source>
        <strain evidence="2">B73</strain>
    </source>
</reference>
<feature type="compositionally biased region" description="Basic and acidic residues" evidence="1">
    <location>
        <begin position="285"/>
        <end position="297"/>
    </location>
</feature>
<dbReference type="AlphaFoldDB" id="B4FA36"/>
<name>B4FA36_MAIZE</name>
<evidence type="ECO:0000313" key="2">
    <source>
        <dbReference type="EMBL" id="ACF78979.1"/>
    </source>
</evidence>
<evidence type="ECO:0000313" key="3">
    <source>
        <dbReference type="EMBL" id="AQK81592.1"/>
    </source>
</evidence>
<dbReference type="GO" id="GO:0007142">
    <property type="term" value="P:male meiosis II"/>
    <property type="evidence" value="ECO:0007669"/>
    <property type="project" value="InterPro"/>
</dbReference>
<dbReference type="OrthoDB" id="1932581at2759"/>
<reference evidence="4" key="5">
    <citation type="submission" date="2021-05" db="UniProtKB">
        <authorList>
            <consortium name="EnsemblPlants"/>
        </authorList>
    </citation>
    <scope>IDENTIFICATION</scope>
    <source>
        <strain evidence="4">cv. B73</strain>
    </source>
</reference>
<keyword evidence="6" id="KW-1267">Proteomics identification</keyword>
<reference evidence="4" key="4">
    <citation type="submission" date="2019-07" db="EMBL/GenBank/DDBJ databases">
        <authorList>
            <person name="Seetharam A."/>
            <person name="Woodhouse M."/>
            <person name="Cannon E."/>
        </authorList>
    </citation>
    <scope>NUCLEOTIDE SEQUENCE [LARGE SCALE GENOMIC DNA]</scope>
    <source>
        <strain evidence="4">cv. B73</strain>
    </source>
</reference>
<dbReference type="InterPro" id="IPR039300">
    <property type="entry name" value="JASON"/>
</dbReference>
<gene>
    <name evidence="4" type="primary">LOC100191773</name>
    <name evidence="3" type="ORF">ZEAMMB73_Zm00001d036637</name>
</gene>
<proteinExistence type="evidence at protein level"/>
<reference evidence="3" key="3">
    <citation type="submission" date="2015-12" db="EMBL/GenBank/DDBJ databases">
        <title>Update maize B73 reference genome by single molecule sequencing technologies.</title>
        <authorList>
            <consortium name="Maize Genome Sequencing Project"/>
            <person name="Ware D."/>
        </authorList>
    </citation>
    <scope>NUCLEOTIDE SEQUENCE</scope>
    <source>
        <tissue evidence="3">Seedling</tissue>
    </source>
</reference>
<organism evidence="2">
    <name type="scientific">Zea mays</name>
    <name type="common">Maize</name>
    <dbReference type="NCBI Taxonomy" id="4577"/>
    <lineage>
        <taxon>Eukaryota</taxon>
        <taxon>Viridiplantae</taxon>
        <taxon>Streptophyta</taxon>
        <taxon>Embryophyta</taxon>
        <taxon>Tracheophyta</taxon>
        <taxon>Spermatophyta</taxon>
        <taxon>Magnoliopsida</taxon>
        <taxon>Liliopsida</taxon>
        <taxon>Poales</taxon>
        <taxon>Poaceae</taxon>
        <taxon>PACMAD clade</taxon>
        <taxon>Panicoideae</taxon>
        <taxon>Andropogonodae</taxon>
        <taxon>Andropogoneae</taxon>
        <taxon>Tripsacinae</taxon>
        <taxon>Zea</taxon>
    </lineage>
</organism>
<dbReference type="PANTHER" id="PTHR33318:SF5">
    <property type="entry name" value="OS06G0670100 PROTEIN"/>
    <property type="match status" value="1"/>
</dbReference>
<sequence>MRRCAEAIARAVVEFLDAVILAFIRSCFGARPRRGSGLRVRPTPAPPRSPSLSAHLAAVSWSSSFQDALVRGDRAAEVIWDEEGLVRDGRFHEDLADGCGIDEELRREASYLKLCGTISETPAELRNEQSYENNLETTNECDSKLTYGPPANCKLLFEANSSQGQRNPRCEERHSLRSILNSEDAGRHHGAEYVPRSASSEKRLFQNMQHKPLDSGGSPFPTPLVLRDDMQTPGTAYASHRGTSISGKRVRTRKQFIYPVLRSIENRLQQIELTEDSSPLASSDPLKERDLGADSTKDPTQASSTSVVKSGLSETPSYSAPDPNASYGVEESLSKSNSDEKNAALSLSRWLKSSSADAENQDDEDCSFLTEKPVFMVAPDLNLDTSNPTPRLPKAWDGNGIPNTTTRYREDQRVSWHTTPFEQRLLKVLSDEDRCPPRKVVRGKLFHLEETAE</sequence>
<feature type="region of interest" description="Disordered" evidence="1">
    <location>
        <begin position="380"/>
        <end position="403"/>
    </location>
</feature>
<dbReference type="PaxDb" id="4577-GRMZM2G047969_P01"/>
<feature type="region of interest" description="Disordered" evidence="1">
    <location>
        <begin position="275"/>
        <end position="337"/>
    </location>
</feature>
<dbReference type="Proteomes" id="UP000007305">
    <property type="component" value="Chromosome 6"/>
</dbReference>
<dbReference type="eggNOG" id="ENOG502QUII">
    <property type="taxonomic scope" value="Eukaryota"/>
</dbReference>
<dbReference type="GeneID" id="100191773"/>
<keyword evidence="5" id="KW-1185">Reference proteome</keyword>
<evidence type="ECO:0007829" key="6">
    <source>
        <dbReference type="PeptideAtlas" id="B4FA36"/>
    </source>
</evidence>
<feature type="compositionally biased region" description="Polar residues" evidence="1">
    <location>
        <begin position="298"/>
        <end position="318"/>
    </location>
</feature>
<evidence type="ECO:0000313" key="5">
    <source>
        <dbReference type="Proteomes" id="UP000007305"/>
    </source>
</evidence>
<dbReference type="RefSeq" id="NP_001130670.1">
    <property type="nucleotide sequence ID" value="NM_001137198.1"/>
</dbReference>
<dbReference type="STRING" id="4577.B4FA36"/>
<evidence type="ECO:0000313" key="4">
    <source>
        <dbReference type="EnsemblPlants" id="Zm00001eb274250_P003"/>
    </source>
</evidence>
<dbReference type="EMBL" id="BT033974">
    <property type="protein sequence ID" value="ACF78979.1"/>
    <property type="molecule type" value="mRNA"/>
</dbReference>
<dbReference type="ExpressionAtlas" id="B4FA36">
    <property type="expression patterns" value="baseline and differential"/>
</dbReference>
<protein>
    <submittedName>
        <fullName evidence="3">Protein JASON</fullName>
    </submittedName>
</protein>
<accession>B4FA36</accession>
<dbReference type="OMA" id="WDCHCIP"/>
<dbReference type="EMBL" id="CM000782">
    <property type="protein sequence ID" value="AQK81592.1"/>
    <property type="molecule type" value="Genomic_DNA"/>
</dbReference>